<gene>
    <name evidence="4" type="ORF">LTR78_002181</name>
</gene>
<dbReference type="InterPro" id="IPR036322">
    <property type="entry name" value="WD40_repeat_dom_sf"/>
</dbReference>
<accession>A0AAE0WTY5</accession>
<feature type="region of interest" description="Disordered" evidence="1">
    <location>
        <begin position="1972"/>
        <end position="2046"/>
    </location>
</feature>
<feature type="region of interest" description="Disordered" evidence="1">
    <location>
        <begin position="1817"/>
        <end position="1843"/>
    </location>
</feature>
<feature type="transmembrane region" description="Helical" evidence="2">
    <location>
        <begin position="159"/>
        <end position="177"/>
    </location>
</feature>
<dbReference type="EMBL" id="JAUTXT010000005">
    <property type="protein sequence ID" value="KAK3678086.1"/>
    <property type="molecule type" value="Genomic_DNA"/>
</dbReference>
<feature type="compositionally biased region" description="Basic residues" evidence="1">
    <location>
        <begin position="1972"/>
        <end position="1981"/>
    </location>
</feature>
<reference evidence="4" key="1">
    <citation type="submission" date="2023-07" db="EMBL/GenBank/DDBJ databases">
        <title>Black Yeasts Isolated from many extreme environments.</title>
        <authorList>
            <person name="Coleine C."/>
            <person name="Stajich J.E."/>
            <person name="Selbmann L."/>
        </authorList>
    </citation>
    <scope>NUCLEOTIDE SEQUENCE</scope>
    <source>
        <strain evidence="4">CCFEE 5485</strain>
    </source>
</reference>
<feature type="region of interest" description="Disordered" evidence="1">
    <location>
        <begin position="782"/>
        <end position="815"/>
    </location>
</feature>
<feature type="compositionally biased region" description="Low complexity" evidence="1">
    <location>
        <begin position="1644"/>
        <end position="1655"/>
    </location>
</feature>
<evidence type="ECO:0000313" key="5">
    <source>
        <dbReference type="Proteomes" id="UP001274830"/>
    </source>
</evidence>
<evidence type="ECO:0000313" key="4">
    <source>
        <dbReference type="EMBL" id="KAK3678086.1"/>
    </source>
</evidence>
<evidence type="ECO:0000256" key="2">
    <source>
        <dbReference type="SAM" id="Phobius"/>
    </source>
</evidence>
<dbReference type="GO" id="GO:0016567">
    <property type="term" value="P:protein ubiquitination"/>
    <property type="evidence" value="ECO:0007669"/>
    <property type="project" value="TreeGrafter"/>
</dbReference>
<dbReference type="PROSITE" id="PS50181">
    <property type="entry name" value="FBOX"/>
    <property type="match status" value="1"/>
</dbReference>
<dbReference type="SMART" id="SM00256">
    <property type="entry name" value="FBOX"/>
    <property type="match status" value="1"/>
</dbReference>
<feature type="transmembrane region" description="Helical" evidence="2">
    <location>
        <begin position="335"/>
        <end position="354"/>
    </location>
</feature>
<organism evidence="4 5">
    <name type="scientific">Recurvomyces mirabilis</name>
    <dbReference type="NCBI Taxonomy" id="574656"/>
    <lineage>
        <taxon>Eukaryota</taxon>
        <taxon>Fungi</taxon>
        <taxon>Dikarya</taxon>
        <taxon>Ascomycota</taxon>
        <taxon>Pezizomycotina</taxon>
        <taxon>Dothideomycetes</taxon>
        <taxon>Dothideomycetidae</taxon>
        <taxon>Mycosphaerellales</taxon>
        <taxon>Teratosphaeriaceae</taxon>
        <taxon>Recurvomyces</taxon>
    </lineage>
</organism>
<dbReference type="Proteomes" id="UP001274830">
    <property type="component" value="Unassembled WGS sequence"/>
</dbReference>
<feature type="region of interest" description="Disordered" evidence="1">
    <location>
        <begin position="958"/>
        <end position="989"/>
    </location>
</feature>
<keyword evidence="2" id="KW-0812">Transmembrane</keyword>
<feature type="transmembrane region" description="Helical" evidence="2">
    <location>
        <begin position="366"/>
        <end position="385"/>
    </location>
</feature>
<dbReference type="InterPro" id="IPR015943">
    <property type="entry name" value="WD40/YVTN_repeat-like_dom_sf"/>
</dbReference>
<feature type="compositionally biased region" description="Gly residues" evidence="1">
    <location>
        <begin position="2028"/>
        <end position="2038"/>
    </location>
</feature>
<feature type="compositionally biased region" description="Polar residues" evidence="1">
    <location>
        <begin position="798"/>
        <end position="809"/>
    </location>
</feature>
<feature type="region of interest" description="Disordered" evidence="1">
    <location>
        <begin position="738"/>
        <end position="769"/>
    </location>
</feature>
<feature type="compositionally biased region" description="Low complexity" evidence="1">
    <location>
        <begin position="899"/>
        <end position="912"/>
    </location>
</feature>
<sequence length="2046" mass="223395">MEPSLLTSNNASWIPSASDLFLVVPRLAQRAGNFAFHMPGAMDNLAGKIWNGGSVIADATAQHTANSTITNTSAFVQSTGAAILDAVEREAWAEAGDETSSILGLFVQGVARLKNFGGIFSYLTSKWALATFTIAILLNRTQFYASSREHLRLRWHVRLALYAIPIAGFLMQMMYILQAMKCQTSPDFPQLRYGDPLKNLAIDFGADGGFLYQLSSTLLFWQDDKTCCEARQMSLTALEDNKSDLRGSMSLLFWFFLTLCTSQLFETLCCALQGKLPASETGMTIFEHSLAFAECEAMISNVLGFGLFGLPKGESSGQLLGRSEILRRLNIPPEVLLVCLISCFSHISSATLAITGVRHKVRLPNTAIWACCYMAAFVWSFSKIIMRPIDSVADLGVLRFPTVCIVGFIPHLLILVGTTICALIYGLALVATALSVPGEIAEGMSFTQRLSWAYQNLQANVQFSSASSMKIKMSEDFYTTLLKIGFSVLTAASEAVYLQESNRIKVAQMTWLEQKRIDDLAASIDRRRAPTIPSELIGDGTAKGVRFVDSQDTVSGFSPYARERKSKPVSKSQSDASRPNDLDSGLGLTQRRSRMHLTFDYLAGIFWLVTGLQATFVLHMLDKLGMEQRPPWLLKAAGVVEGRKSSVHAQVVREERRDFWMVGPNGHLMMAPNDEVDVESETRRRLQRAGHYVTEESLGEQLYDWWRDGGWYGTTDNSGEYEAREIDDDATSMISMSTNVSTASNDEEEESGRRTPTQDDPSGGRDLTLDGALDMSALSRLLDPQSATDREEARLLSYSLQSTRPMTRSQYRRDTDRSRARLLNGLRGNIRAPQPLNEDLEERELEQFILAQRSRARARAIGGSRGTSWESGAEDTTGSVPDDHYTSFNHFMLPESPQVTPTVTTSDPITTTDDTRKHGLSAHDHTVPLSAADQFADGAGTTKSSEEQLALDKAFARSLQQESGVQKPHTPVGRVSPTRSTPSPPTTLNRVTEYEQAATPPVKRREGPAFEVIKKPRVPGDKRSPIQDLPNEVLTHALAHLSPTDLTSVAAVSKRFYDLVTGPHAWRSAFVHYFPGLAATDTTLLDDAEQDQDVVRSEKRVFTRLTPLASWRSEYIMRTRLLRSLARGKPVQAIASPSSARSGQSHIAQPTVTYNSQLFTTINHLHATFGTGLNKKLPRFVHGADDVGSATSSDPTAGKVDNWGLSDPHWFRQFAELYAGDAQYGLGPGDVVGAPNVMDISQPYGMTHGEGLPGGTIYYRATDEMRGRNLLCSSAMSAPDLGIPRIASTREAITAVWLAKSNAVPSLSDGLVGMLSGTSLGVLTAYSLGATSNGNHRDQRFVRGEMTARWALSPGVPIIAIAVDPDYSLKRHAQNRIWAVVLNALGEVFYITKFPTRPHSDRTTRMDEEALERTAWLAGRTVHWSMAEPSRRVARPDPYAQSGTDGSYSPRSSWNGMCLTKEQIKAETREIEEFVARKPKAFCKACIGWDMQRKLEADFAGNDSSNAGESVVVFDCGFEEDSPASVKRYMRCRFRDRPATDVVSTPPMTSASTQSSSPPSLFGSPTPLTAPVPGWSLDRLEDTLSQDDVSGSITPRPMAEEWRVSLFSFGGHQSINILATAIDSSTLATHTTSEDPLLSFSGRSTASSPSLTPLSMNEPITEAADMPGQRARLFAIGTKTGSVLVWNIRASASKSSEAINTIEPVRIIYTESPQISCLALSSLYLVHGGNDGLVQAWDPLGSSVHPIRTLNSRFASRARRRLVQAQASPQGVGINLFAAGAICLDPDATVLRGMVSLGIQLRYWSFSSSAADQYKSQKRRLRRSERGSNNGGGGVSGGITRSNLKDYISGEQDELRREREQRNKDTQRLAGRFGTELMGEEEMLAYAAMLSQETLEQENFRRESDTSAPSSVVGSTDQNVVATGNVTPSAASSPTYAYTPKSDDELDADMAEAIRQSLAGSPKPSYDIPIRHAKAKGRKGSSAHPSPQVSPMLGGSSRNGEMNDLDFALQLSLAEEQSKKDAAEGFPAPGGGASGNGKGKGKGRMA</sequence>
<dbReference type="InterPro" id="IPR036047">
    <property type="entry name" value="F-box-like_dom_sf"/>
</dbReference>
<dbReference type="SUPFAM" id="SSF50978">
    <property type="entry name" value="WD40 repeat-like"/>
    <property type="match status" value="1"/>
</dbReference>
<dbReference type="PANTHER" id="PTHR22696:SF1">
    <property type="entry name" value="E3 UBIQUITIN-PROTEIN LIGASE RNF26"/>
    <property type="match status" value="1"/>
</dbReference>
<dbReference type="Gene3D" id="2.130.10.10">
    <property type="entry name" value="YVTN repeat-like/Quinoprotein amine dehydrogenase"/>
    <property type="match status" value="1"/>
</dbReference>
<feature type="region of interest" description="Disordered" evidence="1">
    <location>
        <begin position="1634"/>
        <end position="1656"/>
    </location>
</feature>
<dbReference type="GO" id="GO:0006511">
    <property type="term" value="P:ubiquitin-dependent protein catabolic process"/>
    <property type="evidence" value="ECO:0007669"/>
    <property type="project" value="TreeGrafter"/>
</dbReference>
<feature type="transmembrane region" description="Helical" evidence="2">
    <location>
        <begin position="119"/>
        <end position="138"/>
    </location>
</feature>
<evidence type="ECO:0000259" key="3">
    <source>
        <dbReference type="PROSITE" id="PS50181"/>
    </source>
</evidence>
<dbReference type="Gene3D" id="1.20.1280.50">
    <property type="match status" value="1"/>
</dbReference>
<dbReference type="CDD" id="cd09917">
    <property type="entry name" value="F-box_SF"/>
    <property type="match status" value="1"/>
</dbReference>
<dbReference type="PANTHER" id="PTHR22696">
    <property type="entry name" value="E3 UBIQUITIN-PROTEIN LIGASE RNF26"/>
    <property type="match status" value="1"/>
</dbReference>
<keyword evidence="2" id="KW-0472">Membrane</keyword>
<feature type="transmembrane region" description="Helical" evidence="2">
    <location>
        <begin position="601"/>
        <end position="621"/>
    </location>
</feature>
<feature type="transmembrane region" description="Helical" evidence="2">
    <location>
        <begin position="251"/>
        <end position="272"/>
    </location>
</feature>
<feature type="region of interest" description="Disordered" evidence="1">
    <location>
        <begin position="862"/>
        <end position="921"/>
    </location>
</feature>
<comment type="caution">
    <text evidence="4">The sequence shown here is derived from an EMBL/GenBank/DDBJ whole genome shotgun (WGS) entry which is preliminary data.</text>
</comment>
<evidence type="ECO:0000256" key="1">
    <source>
        <dbReference type="SAM" id="MobiDB-lite"/>
    </source>
</evidence>
<feature type="region of interest" description="Disordered" evidence="1">
    <location>
        <begin position="1540"/>
        <end position="1575"/>
    </location>
</feature>
<dbReference type="SUPFAM" id="SSF81383">
    <property type="entry name" value="F-box domain"/>
    <property type="match status" value="1"/>
</dbReference>
<keyword evidence="2" id="KW-1133">Transmembrane helix</keyword>
<protein>
    <recommendedName>
        <fullName evidence="3">F-box domain-containing protein</fullName>
    </recommendedName>
</protein>
<dbReference type="InterPro" id="IPR001810">
    <property type="entry name" value="F-box_dom"/>
</dbReference>
<name>A0AAE0WTY5_9PEZI</name>
<dbReference type="GO" id="GO:0061630">
    <property type="term" value="F:ubiquitin protein ligase activity"/>
    <property type="evidence" value="ECO:0007669"/>
    <property type="project" value="TreeGrafter"/>
</dbReference>
<proteinExistence type="predicted"/>
<feature type="domain" description="F-box" evidence="3">
    <location>
        <begin position="1023"/>
        <end position="1069"/>
    </location>
</feature>
<dbReference type="Pfam" id="PF12937">
    <property type="entry name" value="F-box-like"/>
    <property type="match status" value="1"/>
</dbReference>
<feature type="region of interest" description="Disordered" evidence="1">
    <location>
        <begin position="558"/>
        <end position="587"/>
    </location>
</feature>
<keyword evidence="5" id="KW-1185">Reference proteome</keyword>
<feature type="compositionally biased region" description="Low complexity" evidence="1">
    <location>
        <begin position="1544"/>
        <end position="1569"/>
    </location>
</feature>